<dbReference type="PROSITE" id="PS00099">
    <property type="entry name" value="THIOLASE_3"/>
    <property type="match status" value="1"/>
</dbReference>
<keyword evidence="3 5" id="KW-0012">Acyltransferase</keyword>
<dbReference type="InterPro" id="IPR016039">
    <property type="entry name" value="Thiolase-like"/>
</dbReference>
<evidence type="ECO:0000259" key="6">
    <source>
        <dbReference type="Pfam" id="PF00108"/>
    </source>
</evidence>
<dbReference type="STRING" id="1917485.BOO69_02375"/>
<dbReference type="Pfam" id="PF00108">
    <property type="entry name" value="Thiolase_N"/>
    <property type="match status" value="1"/>
</dbReference>
<dbReference type="PROSITE" id="PS00737">
    <property type="entry name" value="THIOLASE_2"/>
    <property type="match status" value="1"/>
</dbReference>
<dbReference type="Pfam" id="PF02803">
    <property type="entry name" value="Thiolase_C"/>
    <property type="match status" value="1"/>
</dbReference>
<dbReference type="CDD" id="cd00751">
    <property type="entry name" value="thiolase"/>
    <property type="match status" value="1"/>
</dbReference>
<accession>A0A1J0WDJ8</accession>
<dbReference type="NCBIfam" id="TIGR01930">
    <property type="entry name" value="AcCoA-C-Actrans"/>
    <property type="match status" value="1"/>
</dbReference>
<proteinExistence type="inferred from homology"/>
<dbReference type="KEGG" id="suam:BOO69_02375"/>
<evidence type="ECO:0000256" key="4">
    <source>
        <dbReference type="PIRSR" id="PIRSR000429-1"/>
    </source>
</evidence>
<dbReference type="InterPro" id="IPR020616">
    <property type="entry name" value="Thiolase_N"/>
</dbReference>
<dbReference type="Proteomes" id="UP000181897">
    <property type="component" value="Chromosome"/>
</dbReference>
<evidence type="ECO:0000256" key="3">
    <source>
        <dbReference type="ARBA" id="ARBA00023315"/>
    </source>
</evidence>
<feature type="active site" description="Proton acceptor" evidence="4">
    <location>
        <position position="348"/>
    </location>
</feature>
<evidence type="ECO:0000256" key="5">
    <source>
        <dbReference type="RuleBase" id="RU003557"/>
    </source>
</evidence>
<dbReference type="Gene3D" id="3.40.47.10">
    <property type="match status" value="2"/>
</dbReference>
<name>A0A1J0WDJ8_9RHOB</name>
<evidence type="ECO:0008006" key="10">
    <source>
        <dbReference type="Google" id="ProtNLM"/>
    </source>
</evidence>
<dbReference type="PIRSF" id="PIRSF000429">
    <property type="entry name" value="Ac-CoA_Ac_transf"/>
    <property type="match status" value="1"/>
</dbReference>
<dbReference type="InterPro" id="IPR020617">
    <property type="entry name" value="Thiolase_C"/>
</dbReference>
<protein>
    <recommendedName>
        <fullName evidence="10">Acetyl-CoA C-acyltransferase</fullName>
    </recommendedName>
</protein>
<dbReference type="PANTHER" id="PTHR18919">
    <property type="entry name" value="ACETYL-COA C-ACYLTRANSFERASE"/>
    <property type="match status" value="1"/>
</dbReference>
<dbReference type="InterPro" id="IPR020613">
    <property type="entry name" value="Thiolase_CS"/>
</dbReference>
<dbReference type="SUPFAM" id="SSF53901">
    <property type="entry name" value="Thiolase-like"/>
    <property type="match status" value="2"/>
</dbReference>
<dbReference type="EMBL" id="CP018076">
    <property type="protein sequence ID" value="APE42386.1"/>
    <property type="molecule type" value="Genomic_DNA"/>
</dbReference>
<evidence type="ECO:0000313" key="9">
    <source>
        <dbReference type="Proteomes" id="UP000181897"/>
    </source>
</evidence>
<feature type="domain" description="Thiolase C-terminal" evidence="7">
    <location>
        <begin position="270"/>
        <end position="391"/>
    </location>
</feature>
<dbReference type="AlphaFoldDB" id="A0A1J0WDJ8"/>
<evidence type="ECO:0000256" key="1">
    <source>
        <dbReference type="ARBA" id="ARBA00010982"/>
    </source>
</evidence>
<feature type="domain" description="Thiolase N-terminal" evidence="6">
    <location>
        <begin position="5"/>
        <end position="258"/>
    </location>
</feature>
<dbReference type="RefSeq" id="WP_071969960.1">
    <property type="nucleotide sequence ID" value="NZ_CP018076.1"/>
</dbReference>
<organism evidence="8 9">
    <name type="scientific">Sulfitobacter alexandrii</name>
    <dbReference type="NCBI Taxonomy" id="1917485"/>
    <lineage>
        <taxon>Bacteria</taxon>
        <taxon>Pseudomonadati</taxon>
        <taxon>Pseudomonadota</taxon>
        <taxon>Alphaproteobacteria</taxon>
        <taxon>Rhodobacterales</taxon>
        <taxon>Roseobacteraceae</taxon>
        <taxon>Sulfitobacter</taxon>
    </lineage>
</organism>
<keyword evidence="2 5" id="KW-0808">Transferase</keyword>
<evidence type="ECO:0000256" key="2">
    <source>
        <dbReference type="ARBA" id="ARBA00022679"/>
    </source>
</evidence>
<keyword evidence="9" id="KW-1185">Reference proteome</keyword>
<dbReference type="PANTHER" id="PTHR18919:SF107">
    <property type="entry name" value="ACETYL-COA ACETYLTRANSFERASE, CYTOSOLIC"/>
    <property type="match status" value="1"/>
</dbReference>
<sequence>MTETVLAGGLRTALGAFGGSLAGLEMTEMAGRTAAACMADAGIAPEKVDHMVFTTTVPSDRDSLFAARVVGVKSGIPESAGALGVIRACASGLQSLLSAGQQVDSGHSKIALAGGAESYSRAPHAITTLRGGTPRGPAQIEDMLDWAYRCPFSQEYMGDTAENLADDYQYTRDAMDTWGAMSQERALKARDSGFLARQITPMTLESRDGPVVFDTDECPRADATAEKLARLRPAFRKDGRVTAGNASTVNDAAAFMLVGDRTALENEGVAPRARITDWTVVGVPARIMGHGPVPAINALLEKTGLALSDIDYFEINEAFAAVNIHAEAQLGIPRDLHNLYGGGISLGHPPGVTGVRMALTAMQHLEDTGGRRAILSMCLGAGQGMALLMERI</sequence>
<gene>
    <name evidence="8" type="ORF">BOO69_02375</name>
</gene>
<evidence type="ECO:0000313" key="8">
    <source>
        <dbReference type="EMBL" id="APE42386.1"/>
    </source>
</evidence>
<reference evidence="8 9" key="1">
    <citation type="submission" date="2016-11" db="EMBL/GenBank/DDBJ databases">
        <title>Complete genome sequence of Sulfitobacter sp. AM1-D1, a toxic bacteria associated with marine dinoflagellate Alexandrium minutum in East China Sea.</title>
        <authorList>
            <person name="Yang Q."/>
            <person name="Zhang X."/>
            <person name="Tian X."/>
        </authorList>
    </citation>
    <scope>NUCLEOTIDE SEQUENCE [LARGE SCALE GENOMIC DNA]</scope>
    <source>
        <strain evidence="8 9">AM1-D1</strain>
    </source>
</reference>
<dbReference type="GO" id="GO:0003988">
    <property type="term" value="F:acetyl-CoA C-acyltransferase activity"/>
    <property type="evidence" value="ECO:0007669"/>
    <property type="project" value="UniProtKB-ARBA"/>
</dbReference>
<dbReference type="InterPro" id="IPR020610">
    <property type="entry name" value="Thiolase_AS"/>
</dbReference>
<dbReference type="OrthoDB" id="9764638at2"/>
<feature type="active site" description="Acyl-thioester intermediate" evidence="4">
    <location>
        <position position="89"/>
    </location>
</feature>
<feature type="active site" description="Proton acceptor" evidence="4">
    <location>
        <position position="378"/>
    </location>
</feature>
<comment type="similarity">
    <text evidence="1 5">Belongs to the thiolase-like superfamily. Thiolase family.</text>
</comment>
<evidence type="ECO:0000259" key="7">
    <source>
        <dbReference type="Pfam" id="PF02803"/>
    </source>
</evidence>
<dbReference type="InterPro" id="IPR002155">
    <property type="entry name" value="Thiolase"/>
</dbReference>